<evidence type="ECO:0008006" key="4">
    <source>
        <dbReference type="Google" id="ProtNLM"/>
    </source>
</evidence>
<dbReference type="Gene3D" id="3.40.630.30">
    <property type="match status" value="1"/>
</dbReference>
<evidence type="ECO:0000256" key="1">
    <source>
        <dbReference type="SAM" id="MobiDB-lite"/>
    </source>
</evidence>
<dbReference type="STRING" id="68895.RR42_m0889"/>
<dbReference type="InterPro" id="IPR016181">
    <property type="entry name" value="Acyl_CoA_acyltransferase"/>
</dbReference>
<organism evidence="2 3">
    <name type="scientific">Cupriavidus basilensis</name>
    <dbReference type="NCBI Taxonomy" id="68895"/>
    <lineage>
        <taxon>Bacteria</taxon>
        <taxon>Pseudomonadati</taxon>
        <taxon>Pseudomonadota</taxon>
        <taxon>Betaproteobacteria</taxon>
        <taxon>Burkholderiales</taxon>
        <taxon>Burkholderiaceae</taxon>
        <taxon>Cupriavidus</taxon>
    </lineage>
</organism>
<dbReference type="PANTHER" id="PTHR47017">
    <property type="entry name" value="ACYL-COA"/>
    <property type="match status" value="1"/>
</dbReference>
<protein>
    <recommendedName>
        <fullName evidence="4">N-acetyltransferase</fullName>
    </recommendedName>
</protein>
<name>A0A0C4YCC6_9BURK</name>
<evidence type="ECO:0000313" key="2">
    <source>
        <dbReference type="EMBL" id="AJG18301.1"/>
    </source>
</evidence>
<feature type="region of interest" description="Disordered" evidence="1">
    <location>
        <begin position="1"/>
        <end position="29"/>
    </location>
</feature>
<feature type="compositionally biased region" description="Low complexity" evidence="1">
    <location>
        <begin position="11"/>
        <end position="25"/>
    </location>
</feature>
<dbReference type="AlphaFoldDB" id="A0A0C4YCC6"/>
<dbReference type="KEGG" id="cbw:RR42_m0889"/>
<accession>A0A0C4YCC6</accession>
<keyword evidence="3" id="KW-1185">Reference proteome</keyword>
<reference evidence="2 3" key="1">
    <citation type="journal article" date="2015" name="Genome Announc.">
        <title>Complete Genome Sequence of Cupriavidus basilensis 4G11, Isolated from the Oak Ridge Field Research Center Site.</title>
        <authorList>
            <person name="Ray J."/>
            <person name="Waters R.J."/>
            <person name="Skerker J.M."/>
            <person name="Kuehl J.V."/>
            <person name="Price M.N."/>
            <person name="Huang J."/>
            <person name="Chakraborty R."/>
            <person name="Arkin A.P."/>
            <person name="Deutschbauer A."/>
        </authorList>
    </citation>
    <scope>NUCLEOTIDE SEQUENCE [LARGE SCALE GENOMIC DNA]</scope>
    <source>
        <strain evidence="2">4G11</strain>
    </source>
</reference>
<dbReference type="EMBL" id="CP010536">
    <property type="protein sequence ID" value="AJG18301.1"/>
    <property type="molecule type" value="Genomic_DNA"/>
</dbReference>
<sequence>MQPESFKPGSDQPDAATPGAAAAQGRQEHERMENYRTQIVFDLSELPEAEWDTLVAAQPGATPFLRHAFLHAMHASGSACDETGWSPRYLTLWAPRAEGGERLAAAMPLYAKSHSYGEYVFDWAWADAYAQHRLPYYPKLLSAIPFTPVQGARLLAEDEDARRCLLQCALAVAEQSQLSSLHVLFPDEHEAALMEDAGMLMRHGVQFHWTNPGYESFDAFLATLSQKKRKNIRAERRRVADAGITFRQLRGPEIDEAQWRFFNRCYRQTYREHHSTPYLNLDFFQRIGAAMPQNLLLLVAERAGQPIAASLVVYDDDPARSTLFGRYWGALEHHPCLHFETAYYQPLEFCIAQGIRTFEGGAQGEHKMARGFLPVATRSAHWLAHPSFADAVERFLVRERQGIDAYLDELNDRTPFARG</sequence>
<evidence type="ECO:0000313" key="3">
    <source>
        <dbReference type="Proteomes" id="UP000031843"/>
    </source>
</evidence>
<dbReference type="InterPro" id="IPR007434">
    <property type="entry name" value="FemAB-like"/>
</dbReference>
<dbReference type="Proteomes" id="UP000031843">
    <property type="component" value="Chromosome main"/>
</dbReference>
<gene>
    <name evidence="2" type="ORF">RR42_m0889</name>
</gene>
<dbReference type="Pfam" id="PF04339">
    <property type="entry name" value="FemAB_like"/>
    <property type="match status" value="1"/>
</dbReference>
<dbReference type="SUPFAM" id="SSF55729">
    <property type="entry name" value="Acyl-CoA N-acyltransferases (Nat)"/>
    <property type="match status" value="1"/>
</dbReference>
<dbReference type="PANTHER" id="PTHR47017:SF1">
    <property type="entry name" value="ACYL-COA"/>
    <property type="match status" value="1"/>
</dbReference>
<proteinExistence type="predicted"/>